<dbReference type="PANTHER" id="PTHR38790:SF4">
    <property type="entry name" value="2EXR DOMAIN-CONTAINING PROTEIN"/>
    <property type="match status" value="1"/>
</dbReference>
<name>A0AAN6ZNM9_9PEZI</name>
<dbReference type="EMBL" id="MU853583">
    <property type="protein sequence ID" value="KAK4143721.1"/>
    <property type="molecule type" value="Genomic_DNA"/>
</dbReference>
<feature type="region of interest" description="Disordered" evidence="1">
    <location>
        <begin position="1"/>
        <end position="51"/>
    </location>
</feature>
<feature type="region of interest" description="Disordered" evidence="1">
    <location>
        <begin position="412"/>
        <end position="434"/>
    </location>
</feature>
<organism evidence="2 3">
    <name type="scientific">Dichotomopilus funicola</name>
    <dbReference type="NCBI Taxonomy" id="1934379"/>
    <lineage>
        <taxon>Eukaryota</taxon>
        <taxon>Fungi</taxon>
        <taxon>Dikarya</taxon>
        <taxon>Ascomycota</taxon>
        <taxon>Pezizomycotina</taxon>
        <taxon>Sordariomycetes</taxon>
        <taxon>Sordariomycetidae</taxon>
        <taxon>Sordariales</taxon>
        <taxon>Chaetomiaceae</taxon>
        <taxon>Dichotomopilus</taxon>
    </lineage>
</organism>
<proteinExistence type="predicted"/>
<evidence type="ECO:0000313" key="3">
    <source>
        <dbReference type="Proteomes" id="UP001302676"/>
    </source>
</evidence>
<dbReference type="GeneID" id="87813830"/>
<evidence type="ECO:0000313" key="2">
    <source>
        <dbReference type="EMBL" id="KAK4143721.1"/>
    </source>
</evidence>
<reference evidence="2" key="2">
    <citation type="submission" date="2023-05" db="EMBL/GenBank/DDBJ databases">
        <authorList>
            <consortium name="Lawrence Berkeley National Laboratory"/>
            <person name="Steindorff A."/>
            <person name="Hensen N."/>
            <person name="Bonometti L."/>
            <person name="Westerberg I."/>
            <person name="Brannstrom I.O."/>
            <person name="Guillou S."/>
            <person name="Cros-Aarteil S."/>
            <person name="Calhoun S."/>
            <person name="Haridas S."/>
            <person name="Kuo A."/>
            <person name="Mondo S."/>
            <person name="Pangilinan J."/>
            <person name="Riley R."/>
            <person name="Labutti K."/>
            <person name="Andreopoulos B."/>
            <person name="Lipzen A."/>
            <person name="Chen C."/>
            <person name="Yanf M."/>
            <person name="Daum C."/>
            <person name="Ng V."/>
            <person name="Clum A."/>
            <person name="Ohm R."/>
            <person name="Martin F."/>
            <person name="Silar P."/>
            <person name="Natvig D."/>
            <person name="Lalanne C."/>
            <person name="Gautier V."/>
            <person name="Ament-Velasquez S.L."/>
            <person name="Kruys A."/>
            <person name="Hutchinson M.I."/>
            <person name="Powell A.J."/>
            <person name="Barry K."/>
            <person name="Miller A.N."/>
            <person name="Grigoriev I.V."/>
            <person name="Debuchy R."/>
            <person name="Gladieux P."/>
            <person name="Thoren M.H."/>
            <person name="Johannesson H."/>
        </authorList>
    </citation>
    <scope>NUCLEOTIDE SEQUENCE</scope>
    <source>
        <strain evidence="2">CBS 141.50</strain>
    </source>
</reference>
<dbReference type="Proteomes" id="UP001302676">
    <property type="component" value="Unassembled WGS sequence"/>
</dbReference>
<feature type="compositionally biased region" description="Acidic residues" evidence="1">
    <location>
        <begin position="419"/>
        <end position="434"/>
    </location>
</feature>
<sequence>MDNNNNNNDNNQPQPQPQNDTQDGTNDDTQDDTQNYTKPFLPANPQHQSPLFTLLPPELRTHIYTLHLRNTRLTTGARLSPHGCRAPRQLLTPAPHTLALLYVCRAIYDELATSWSSPSHWLRHVLFDFAEPYTMLDTFFWMPRGMLQAVKRVRVGAEALVFTIFDESTFYSFAGAFKLLPGLRLDELTVLGCPVDEGNSEIIRDLLRFGGGWRRLRFVAHGAGMLLGLGGSEEEEEEEGVQELRWEESRARDCCRQWESMLRERDGKESGSSVFGYVARERKTYGVVLDPERRVEFYRSKAKGPDDEYLGEAILGQVDNIEREVLIIVTRGAKVDIEDKEDSPFVEGDPREHEFGSTWDEISVRSCWGHHRHPLDPAKHGPSRVDVYRDPEEYSWSKQHLCKDEPYHWDCSSDKDAELGSEPDSDEIVVSETE</sequence>
<protein>
    <recommendedName>
        <fullName evidence="4">F-box domain-containing protein</fullName>
    </recommendedName>
</protein>
<dbReference type="AlphaFoldDB" id="A0AAN6ZNM9"/>
<gene>
    <name evidence="2" type="ORF">C8A04DRAFT_12109</name>
</gene>
<comment type="caution">
    <text evidence="2">The sequence shown here is derived from an EMBL/GenBank/DDBJ whole genome shotgun (WGS) entry which is preliminary data.</text>
</comment>
<accession>A0AAN6ZNM9</accession>
<reference evidence="2" key="1">
    <citation type="journal article" date="2023" name="Mol. Phylogenet. Evol.">
        <title>Genome-scale phylogeny and comparative genomics of the fungal order Sordariales.</title>
        <authorList>
            <person name="Hensen N."/>
            <person name="Bonometti L."/>
            <person name="Westerberg I."/>
            <person name="Brannstrom I.O."/>
            <person name="Guillou S."/>
            <person name="Cros-Aarteil S."/>
            <person name="Calhoun S."/>
            <person name="Haridas S."/>
            <person name="Kuo A."/>
            <person name="Mondo S."/>
            <person name="Pangilinan J."/>
            <person name="Riley R."/>
            <person name="LaButti K."/>
            <person name="Andreopoulos B."/>
            <person name="Lipzen A."/>
            <person name="Chen C."/>
            <person name="Yan M."/>
            <person name="Daum C."/>
            <person name="Ng V."/>
            <person name="Clum A."/>
            <person name="Steindorff A."/>
            <person name="Ohm R.A."/>
            <person name="Martin F."/>
            <person name="Silar P."/>
            <person name="Natvig D.O."/>
            <person name="Lalanne C."/>
            <person name="Gautier V."/>
            <person name="Ament-Velasquez S.L."/>
            <person name="Kruys A."/>
            <person name="Hutchinson M.I."/>
            <person name="Powell A.J."/>
            <person name="Barry K."/>
            <person name="Miller A.N."/>
            <person name="Grigoriev I.V."/>
            <person name="Debuchy R."/>
            <person name="Gladieux P."/>
            <person name="Hiltunen Thoren M."/>
            <person name="Johannesson H."/>
        </authorList>
    </citation>
    <scope>NUCLEOTIDE SEQUENCE</scope>
    <source>
        <strain evidence="2">CBS 141.50</strain>
    </source>
</reference>
<feature type="compositionally biased region" description="Low complexity" evidence="1">
    <location>
        <begin position="1"/>
        <end position="24"/>
    </location>
</feature>
<dbReference type="RefSeq" id="XP_062637092.1">
    <property type="nucleotide sequence ID" value="XM_062777217.1"/>
</dbReference>
<keyword evidence="3" id="KW-1185">Reference proteome</keyword>
<evidence type="ECO:0008006" key="4">
    <source>
        <dbReference type="Google" id="ProtNLM"/>
    </source>
</evidence>
<evidence type="ECO:0000256" key="1">
    <source>
        <dbReference type="SAM" id="MobiDB-lite"/>
    </source>
</evidence>
<dbReference type="PANTHER" id="PTHR38790">
    <property type="entry name" value="2EXR DOMAIN-CONTAINING PROTEIN-RELATED"/>
    <property type="match status" value="1"/>
</dbReference>